<feature type="compositionally biased region" description="Basic and acidic residues" evidence="1">
    <location>
        <begin position="12"/>
        <end position="21"/>
    </location>
</feature>
<sequence length="163" mass="17695">MAAQGSAAPQSEESRHFHDGYTETPYYEAFTEVKVHPPPKVDSAGNLVAMAPGEQPVERVVKVRQSPAVGSKPSRSEFTVTPADKGAMQHADSMTMTTGTIAERIMPALVARQPVAPASGDHSEDDYVQTEYYKASRPGRTSFDRERMQPSNSVGDLQTVAKE</sequence>
<evidence type="ECO:0000313" key="2">
    <source>
        <dbReference type="EMBL" id="KAK9790341.1"/>
    </source>
</evidence>
<feature type="region of interest" description="Disordered" evidence="1">
    <location>
        <begin position="113"/>
        <end position="163"/>
    </location>
</feature>
<name>A0AAW1NPL6_9CHLO</name>
<keyword evidence="3" id="KW-1185">Reference proteome</keyword>
<proteinExistence type="predicted"/>
<organism evidence="2 3">
    <name type="scientific">Symbiochloris irregularis</name>
    <dbReference type="NCBI Taxonomy" id="706552"/>
    <lineage>
        <taxon>Eukaryota</taxon>
        <taxon>Viridiplantae</taxon>
        <taxon>Chlorophyta</taxon>
        <taxon>core chlorophytes</taxon>
        <taxon>Trebouxiophyceae</taxon>
        <taxon>Trebouxiales</taxon>
        <taxon>Trebouxiaceae</taxon>
        <taxon>Symbiochloris</taxon>
    </lineage>
</organism>
<evidence type="ECO:0000256" key="1">
    <source>
        <dbReference type="SAM" id="MobiDB-lite"/>
    </source>
</evidence>
<dbReference type="AlphaFoldDB" id="A0AAW1NPL6"/>
<feature type="region of interest" description="Disordered" evidence="1">
    <location>
        <begin position="1"/>
        <end position="23"/>
    </location>
</feature>
<gene>
    <name evidence="2" type="ORF">WJX73_004852</name>
</gene>
<comment type="caution">
    <text evidence="2">The sequence shown here is derived from an EMBL/GenBank/DDBJ whole genome shotgun (WGS) entry which is preliminary data.</text>
</comment>
<dbReference type="Proteomes" id="UP001465755">
    <property type="component" value="Unassembled WGS sequence"/>
</dbReference>
<protein>
    <submittedName>
        <fullName evidence="2">Uncharacterized protein</fullName>
    </submittedName>
</protein>
<feature type="region of interest" description="Disordered" evidence="1">
    <location>
        <begin position="63"/>
        <end position="91"/>
    </location>
</feature>
<dbReference type="EMBL" id="JALJOQ010000194">
    <property type="protein sequence ID" value="KAK9790341.1"/>
    <property type="molecule type" value="Genomic_DNA"/>
</dbReference>
<reference evidence="2 3" key="1">
    <citation type="journal article" date="2024" name="Nat. Commun.">
        <title>Phylogenomics reveals the evolutionary origins of lichenization in chlorophyte algae.</title>
        <authorList>
            <person name="Puginier C."/>
            <person name="Libourel C."/>
            <person name="Otte J."/>
            <person name="Skaloud P."/>
            <person name="Haon M."/>
            <person name="Grisel S."/>
            <person name="Petersen M."/>
            <person name="Berrin J.G."/>
            <person name="Delaux P.M."/>
            <person name="Dal Grande F."/>
            <person name="Keller J."/>
        </authorList>
    </citation>
    <scope>NUCLEOTIDE SEQUENCE [LARGE SCALE GENOMIC DNA]</scope>
    <source>
        <strain evidence="2 3">SAG 2036</strain>
    </source>
</reference>
<evidence type="ECO:0000313" key="3">
    <source>
        <dbReference type="Proteomes" id="UP001465755"/>
    </source>
</evidence>
<accession>A0AAW1NPL6</accession>